<name>A0A9X4M0M2_9ACTN</name>
<dbReference type="PANTHER" id="PTHR43767:SF1">
    <property type="entry name" value="NONRIBOSOMAL PEPTIDE SYNTHASE PES1 (EUROFUNG)-RELATED"/>
    <property type="match status" value="1"/>
</dbReference>
<dbReference type="Proteomes" id="UP001152755">
    <property type="component" value="Unassembled WGS sequence"/>
</dbReference>
<dbReference type="Gene3D" id="3.40.50.12780">
    <property type="entry name" value="N-terminal domain of ligase-like"/>
    <property type="match status" value="1"/>
</dbReference>
<dbReference type="Pfam" id="PF13193">
    <property type="entry name" value="AMP-binding_C"/>
    <property type="match status" value="1"/>
</dbReference>
<dbReference type="InterPro" id="IPR000873">
    <property type="entry name" value="AMP-dep_synth/lig_dom"/>
</dbReference>
<gene>
    <name evidence="4" type="ORF">NVS88_08645</name>
</gene>
<evidence type="ECO:0000313" key="4">
    <source>
        <dbReference type="EMBL" id="MDG3014624.1"/>
    </source>
</evidence>
<dbReference type="PANTHER" id="PTHR43767">
    <property type="entry name" value="LONG-CHAIN-FATTY-ACID--COA LIGASE"/>
    <property type="match status" value="1"/>
</dbReference>
<proteinExistence type="predicted"/>
<dbReference type="InterPro" id="IPR050237">
    <property type="entry name" value="ATP-dep_AMP-bd_enzyme"/>
</dbReference>
<evidence type="ECO:0000256" key="1">
    <source>
        <dbReference type="ARBA" id="ARBA00022598"/>
    </source>
</evidence>
<evidence type="ECO:0000313" key="5">
    <source>
        <dbReference type="Proteomes" id="UP001152755"/>
    </source>
</evidence>
<dbReference type="InterPro" id="IPR042099">
    <property type="entry name" value="ANL_N_sf"/>
</dbReference>
<dbReference type="FunFam" id="2.30.38.10:FF:000003">
    <property type="entry name" value="Vibriobactin-specific 2,3-dihydroxybenzoate-AMP ligase"/>
    <property type="match status" value="1"/>
</dbReference>
<keyword evidence="5" id="KW-1185">Reference proteome</keyword>
<reference evidence="4" key="1">
    <citation type="submission" date="2022-08" db="EMBL/GenBank/DDBJ databases">
        <title>Genome analysis of Corynebacteriales strain.</title>
        <authorList>
            <person name="Lee S.D."/>
        </authorList>
    </citation>
    <scope>NUCLEOTIDE SEQUENCE</scope>
    <source>
        <strain evidence="4">D3-21</strain>
    </source>
</reference>
<accession>A0A9X4M0M2</accession>
<sequence>MTGAAQPRTAPLDGVVEFPAEFAERYRTAGYWRGETLGALLRSTTARRPDATALHTTSGPMTYAELDRRADRFAAGLLELGLHPGDRAVVHLPSTPEFVVALFGMLRAGVVPVLCLPAHRQTEVIHLAELSGAAAYLIQDLDGGFDFRELAATVRERVPSVRHVVVVGDPGPFTAFDSVDADPRELPEVDPSSVAVLLVSGGTTGVPKLIPRTHDDYAYNTRTSAQISALTEDDVYLAALPAAHNFPLCCPGILGTVAVGGSVALLTDPSPESAFAAIERHGVTVTALVPALTRLWCAATEWEDVDLSTLRLLQVGGARLAEADAVQVRPALGAALQQVFGMAEGLLNYTRLDDADELVTTTQGRPLSDADEVRVVDADGNDVAPGEEGELLTRGPYTIRGYYRAAEHNTRSFTPDGFYRSGDLVRRLPSGHLVVTGRIKDVINRAGENVSAEEVEEHLALHPAVRQAAVVGLADDALGEKICAAVVVDGQTPSLPELRGFLQTKGLAAFKLPDAVHRVATLPLTAVGKIDRKALRALIG</sequence>
<evidence type="ECO:0000259" key="3">
    <source>
        <dbReference type="Pfam" id="PF13193"/>
    </source>
</evidence>
<dbReference type="AlphaFoldDB" id="A0A9X4M0M2"/>
<dbReference type="Gene3D" id="3.30.300.30">
    <property type="match status" value="1"/>
</dbReference>
<dbReference type="GO" id="GO:0016878">
    <property type="term" value="F:acid-thiol ligase activity"/>
    <property type="evidence" value="ECO:0007669"/>
    <property type="project" value="UniProtKB-ARBA"/>
</dbReference>
<dbReference type="EMBL" id="JANRHA010000004">
    <property type="protein sequence ID" value="MDG3014624.1"/>
    <property type="molecule type" value="Genomic_DNA"/>
</dbReference>
<dbReference type="InterPro" id="IPR045851">
    <property type="entry name" value="AMP-bd_C_sf"/>
</dbReference>
<dbReference type="SUPFAM" id="SSF56801">
    <property type="entry name" value="Acetyl-CoA synthetase-like"/>
    <property type="match status" value="1"/>
</dbReference>
<protein>
    <submittedName>
        <fullName evidence="4">AMP-binding protein</fullName>
    </submittedName>
</protein>
<keyword evidence="1" id="KW-0436">Ligase</keyword>
<organism evidence="4 5">
    <name type="scientific">Speluncibacter jeojiensis</name>
    <dbReference type="NCBI Taxonomy" id="2710754"/>
    <lineage>
        <taxon>Bacteria</taxon>
        <taxon>Bacillati</taxon>
        <taxon>Actinomycetota</taxon>
        <taxon>Actinomycetes</taxon>
        <taxon>Mycobacteriales</taxon>
        <taxon>Speluncibacteraceae</taxon>
        <taxon>Speluncibacter</taxon>
    </lineage>
</organism>
<dbReference type="InterPro" id="IPR025110">
    <property type="entry name" value="AMP-bd_C"/>
</dbReference>
<dbReference type="RefSeq" id="WP_332519660.1">
    <property type="nucleotide sequence ID" value="NZ_JANRHA010000004.1"/>
</dbReference>
<feature type="domain" description="AMP-dependent synthetase/ligase" evidence="2">
    <location>
        <begin position="43"/>
        <end position="403"/>
    </location>
</feature>
<dbReference type="Pfam" id="PF00501">
    <property type="entry name" value="AMP-binding"/>
    <property type="match status" value="1"/>
</dbReference>
<comment type="caution">
    <text evidence="4">The sequence shown here is derived from an EMBL/GenBank/DDBJ whole genome shotgun (WGS) entry which is preliminary data.</text>
</comment>
<feature type="domain" description="AMP-binding enzyme C-terminal" evidence="3">
    <location>
        <begin position="454"/>
        <end position="529"/>
    </location>
</feature>
<evidence type="ECO:0000259" key="2">
    <source>
        <dbReference type="Pfam" id="PF00501"/>
    </source>
</evidence>